<keyword evidence="2" id="KW-0489">Methyltransferase</keyword>
<dbReference type="GO" id="GO:0032259">
    <property type="term" value="P:methylation"/>
    <property type="evidence" value="ECO:0007669"/>
    <property type="project" value="UniProtKB-KW"/>
</dbReference>
<feature type="domain" description="Methyltransferase type 11" evidence="1">
    <location>
        <begin position="38"/>
        <end position="133"/>
    </location>
</feature>
<dbReference type="Proteomes" id="UP000008915">
    <property type="component" value="Chromosome"/>
</dbReference>
<keyword evidence="3" id="KW-1185">Reference proteome</keyword>
<keyword evidence="2" id="KW-0808">Transferase</keyword>
<dbReference type="SUPFAM" id="SSF53335">
    <property type="entry name" value="S-adenosyl-L-methionine-dependent methyltransferases"/>
    <property type="match status" value="1"/>
</dbReference>
<evidence type="ECO:0000313" key="2">
    <source>
        <dbReference type="EMBL" id="ADU51709.1"/>
    </source>
</evidence>
<dbReference type="PANTHER" id="PTHR45036:SF1">
    <property type="entry name" value="METHYLTRANSFERASE LIKE 7A"/>
    <property type="match status" value="1"/>
</dbReference>
<organism evidence="2 3">
    <name type="scientific">Thermaerobacter marianensis (strain ATCC 700841 / DSM 12885 / JCM 10246 / 7p75a)</name>
    <dbReference type="NCBI Taxonomy" id="644966"/>
    <lineage>
        <taxon>Bacteria</taxon>
        <taxon>Bacillati</taxon>
        <taxon>Bacillota</taxon>
        <taxon>Clostridia</taxon>
        <taxon>Eubacteriales</taxon>
        <taxon>Clostridiales Family XVII. Incertae Sedis</taxon>
        <taxon>Thermaerobacter</taxon>
    </lineage>
</organism>
<dbReference type="EMBL" id="CP002344">
    <property type="protein sequence ID" value="ADU51709.1"/>
    <property type="molecule type" value="Genomic_DNA"/>
</dbReference>
<reference evidence="2 3" key="1">
    <citation type="journal article" date="2010" name="Stand. Genomic Sci.">
        <title>Complete genome sequence of Thermaerobacter marianensis type strain (7p75a).</title>
        <authorList>
            <person name="Han C."/>
            <person name="Gu W."/>
            <person name="Zhang X."/>
            <person name="Lapidus A."/>
            <person name="Nolan M."/>
            <person name="Copeland A."/>
            <person name="Lucas S."/>
            <person name="Del Rio T.G."/>
            <person name="Tice H."/>
            <person name="Cheng J.F."/>
            <person name="Tapia R."/>
            <person name="Goodwin L."/>
            <person name="Pitluck S."/>
            <person name="Pagani I."/>
            <person name="Ivanova N."/>
            <person name="Mavromatis K."/>
            <person name="Mikhailova N."/>
            <person name="Pati A."/>
            <person name="Chen A."/>
            <person name="Palaniappan K."/>
            <person name="Land M."/>
            <person name="Hauser L."/>
            <person name="Chang Y.J."/>
            <person name="Jeffries C.D."/>
            <person name="Schneider S."/>
            <person name="Rohde M."/>
            <person name="Goker M."/>
            <person name="Pukall R."/>
            <person name="Woyke T."/>
            <person name="Bristow J."/>
            <person name="Eisen J.A."/>
            <person name="Markowitz V."/>
            <person name="Hugenholtz P."/>
            <person name="Kyrpides N.C."/>
            <person name="Klenk H.P."/>
            <person name="Detter J.C."/>
        </authorList>
    </citation>
    <scope>NUCLEOTIDE SEQUENCE [LARGE SCALE GENOMIC DNA]</scope>
    <source>
        <strain evidence="3">ATCC 700841 / DSM 12885 / JCM 10246 / 7p75a</strain>
    </source>
</reference>
<dbReference type="CDD" id="cd02440">
    <property type="entry name" value="AdoMet_MTases"/>
    <property type="match status" value="1"/>
</dbReference>
<protein>
    <submittedName>
        <fullName evidence="2">Methyltransferase type 11</fullName>
    </submittedName>
</protein>
<dbReference type="InterPro" id="IPR052356">
    <property type="entry name" value="Thiol_S-MT"/>
</dbReference>
<dbReference type="GO" id="GO:0008757">
    <property type="term" value="F:S-adenosylmethionine-dependent methyltransferase activity"/>
    <property type="evidence" value="ECO:0007669"/>
    <property type="project" value="InterPro"/>
</dbReference>
<proteinExistence type="predicted"/>
<dbReference type="AlphaFoldDB" id="E6SH45"/>
<dbReference type="InterPro" id="IPR013216">
    <property type="entry name" value="Methyltransf_11"/>
</dbReference>
<evidence type="ECO:0000313" key="3">
    <source>
        <dbReference type="Proteomes" id="UP000008915"/>
    </source>
</evidence>
<evidence type="ECO:0000259" key="1">
    <source>
        <dbReference type="Pfam" id="PF08241"/>
    </source>
</evidence>
<dbReference type="HOGENOM" id="CLU_037990_7_4_9"/>
<dbReference type="eggNOG" id="COG2226">
    <property type="taxonomic scope" value="Bacteria"/>
</dbReference>
<reference evidence="3" key="2">
    <citation type="journal article" date="2010" name="Stand. Genomic Sci.">
        <title>Complete genome sequence of Thermaerobacter marianensis type strain (7p75aT).</title>
        <authorList>
            <person name="Han C."/>
            <person name="Gu W."/>
            <person name="Zhang X."/>
            <person name="Lapidus A."/>
            <person name="Nolan M."/>
            <person name="Copeland A."/>
            <person name="Lucas S."/>
            <person name="Glavina Del Rio T."/>
            <person name="Tice H."/>
            <person name="Cheng J."/>
            <person name="Tapia R."/>
            <person name="Goodwin L."/>
            <person name="Pitluck S."/>
            <person name="Pagani I."/>
            <person name="Ivanova N."/>
            <person name="Mavromatis K."/>
            <person name="Mikhailova N."/>
            <person name="Pati A."/>
            <person name="Chen A."/>
            <person name="Palaniappan K."/>
            <person name="Land M."/>
            <person name="Hauser L."/>
            <person name="Chang Y."/>
            <person name="Jeffries C."/>
            <person name="Schneider S."/>
            <person name="Rohde M."/>
            <person name="Goker M."/>
            <person name="Pukall R."/>
            <person name="Woyke T."/>
            <person name="Bristow J."/>
            <person name="Eisen J."/>
            <person name="Markowitz V."/>
            <person name="Hugenholtz P."/>
            <person name="Kyrpides N."/>
            <person name="Klenk H."/>
            <person name="Detter J."/>
        </authorList>
    </citation>
    <scope>NUCLEOTIDE SEQUENCE [LARGE SCALE GENOMIC DNA]</scope>
    <source>
        <strain evidence="3">ATCC 700841 / DSM 12885 / JCM 10246 / 7p75a</strain>
    </source>
</reference>
<dbReference type="InterPro" id="IPR029063">
    <property type="entry name" value="SAM-dependent_MTases_sf"/>
</dbReference>
<dbReference type="STRING" id="644966.Tmar_1600"/>
<dbReference type="Pfam" id="PF08241">
    <property type="entry name" value="Methyltransf_11"/>
    <property type="match status" value="1"/>
</dbReference>
<name>E6SH45_THEM7</name>
<dbReference type="PANTHER" id="PTHR45036">
    <property type="entry name" value="METHYLTRANSFERASE LIKE 7B"/>
    <property type="match status" value="1"/>
</dbReference>
<dbReference type="Gene3D" id="3.40.50.150">
    <property type="entry name" value="Vaccinia Virus protein VP39"/>
    <property type="match status" value="1"/>
</dbReference>
<dbReference type="OrthoDB" id="9772751at2"/>
<sequence length="206" mass="23194">MAGHPFFAAVYDLFQRPAAPLIDPWRRRVVGGASGRVLEIGVGTGLNLPFYRMERITRLVGLEPDPHMRRRAAARARRLGIPMELVAAPAENMPFEDQSFDTAVATHVFCSVSDLEQALREVFRVLRPGGTFRFLEHVRARDERAARWQDRLTPVWRFVAAGCHPNRRTTEVIEAAGFVLEELERFDLPVGGPVRPQAFGVARRPA</sequence>
<gene>
    <name evidence="2" type="ordered locus">Tmar_1600</name>
</gene>
<dbReference type="RefSeq" id="WP_013496010.1">
    <property type="nucleotide sequence ID" value="NC_014831.1"/>
</dbReference>
<accession>E6SH45</accession>
<dbReference type="KEGG" id="tmr:Tmar_1600"/>